<dbReference type="OrthoDB" id="501320at2"/>
<dbReference type="RefSeq" id="WP_010619435.1">
    <property type="nucleotide sequence ID" value="NZ_PUFO01000094.1"/>
</dbReference>
<evidence type="ECO:0000256" key="7">
    <source>
        <dbReference type="ARBA" id="ARBA00022967"/>
    </source>
</evidence>
<evidence type="ECO:0000256" key="3">
    <source>
        <dbReference type="ARBA" id="ARBA00022448"/>
    </source>
</evidence>
<feature type="domain" description="ABC transporter" evidence="9">
    <location>
        <begin position="262"/>
        <end position="478"/>
    </location>
</feature>
<dbReference type="InterPro" id="IPR003593">
    <property type="entry name" value="AAA+_ATPase"/>
</dbReference>
<organism evidence="10 11">
    <name type="scientific">Secundilactobacillus malefermentans</name>
    <dbReference type="NCBI Taxonomy" id="176292"/>
    <lineage>
        <taxon>Bacteria</taxon>
        <taxon>Bacillati</taxon>
        <taxon>Bacillota</taxon>
        <taxon>Bacilli</taxon>
        <taxon>Lactobacillales</taxon>
        <taxon>Lactobacillaceae</taxon>
        <taxon>Secundilactobacillus</taxon>
    </lineage>
</organism>
<dbReference type="PROSITE" id="PS00211">
    <property type="entry name" value="ABC_TRANSPORTER_1"/>
    <property type="match status" value="1"/>
</dbReference>
<feature type="domain" description="ABC transporter" evidence="9">
    <location>
        <begin position="4"/>
        <end position="247"/>
    </location>
</feature>
<dbReference type="InterPro" id="IPR003439">
    <property type="entry name" value="ABC_transporter-like_ATP-bd"/>
</dbReference>
<keyword evidence="7" id="KW-1278">Translocase</keyword>
<evidence type="ECO:0000313" key="11">
    <source>
        <dbReference type="Proteomes" id="UP000294854"/>
    </source>
</evidence>
<dbReference type="InterPro" id="IPR015856">
    <property type="entry name" value="ABC_transpr_CbiO/EcfA_su"/>
</dbReference>
<dbReference type="CDD" id="cd03225">
    <property type="entry name" value="ABC_cobalt_CbiO_domain1"/>
    <property type="match status" value="2"/>
</dbReference>
<gene>
    <name evidence="10" type="ORF">C5L31_000274</name>
</gene>
<comment type="subcellular location">
    <subcellularLocation>
        <location evidence="1">Cell membrane</location>
        <topology evidence="1">Peripheral membrane protein</topology>
    </subcellularLocation>
</comment>
<dbReference type="AlphaFoldDB" id="A0A4R5NG66"/>
<evidence type="ECO:0000256" key="6">
    <source>
        <dbReference type="ARBA" id="ARBA00022840"/>
    </source>
</evidence>
<keyword evidence="6" id="KW-0067">ATP-binding</keyword>
<accession>A0A4R5NG66</accession>
<comment type="similarity">
    <text evidence="2">Belongs to the ABC transporter superfamily.</text>
</comment>
<dbReference type="GO" id="GO:0043190">
    <property type="term" value="C:ATP-binding cassette (ABC) transporter complex"/>
    <property type="evidence" value="ECO:0007669"/>
    <property type="project" value="TreeGrafter"/>
</dbReference>
<dbReference type="GO" id="GO:0042626">
    <property type="term" value="F:ATPase-coupled transmembrane transporter activity"/>
    <property type="evidence" value="ECO:0007669"/>
    <property type="project" value="TreeGrafter"/>
</dbReference>
<dbReference type="Proteomes" id="UP000294854">
    <property type="component" value="Unassembled WGS sequence"/>
</dbReference>
<sequence>MAAVTIKNLTFSYSTEHTSLPATLKNLNLTFPSGKFSLLIGPSGTGKSTLLKLLANLYPAFRGRLETGTILYDDQSLADMQPSSISRMVALMFQDPDQQFAMDTVENEIIFALENLQVAPEQISAAVEWALEFVDITNLRHRVLSTLSGGEKQKVALAIIVAMDSDVILLDEPFASIDRGSRQFLLNRLAKLRDDAGKTIILADHNLSGYQDLVDAVFELDPAAKQITRLSDEQAENRFANFDHQLSPVKLGIPTAEENQVLHLSQLTLATPRETLVHVDSLGFAKGKITLLTGENGSGKSTLFNAITRLGHYQGQITYLADDIQKIRLKRYAMQVGLMFQDAQSQFLGITVDEELAISKKASHHPDYYTDSKITEMLTTINLSGCGDQVVYSLSEGQKKKLQLLEMLIVGSPVLLLDEPLKGLDLKSVTEVATFIATASHELGQTFIIISHQLTGLAAIVDYHLTLANQTLTYEEELK</sequence>
<keyword evidence="8" id="KW-0472">Membrane</keyword>
<evidence type="ECO:0000256" key="5">
    <source>
        <dbReference type="ARBA" id="ARBA00022741"/>
    </source>
</evidence>
<keyword evidence="4" id="KW-1003">Cell membrane</keyword>
<dbReference type="SMART" id="SM00382">
    <property type="entry name" value="AAA"/>
    <property type="match status" value="2"/>
</dbReference>
<evidence type="ECO:0000313" key="10">
    <source>
        <dbReference type="EMBL" id="TDG72949.1"/>
    </source>
</evidence>
<dbReference type="InterPro" id="IPR050095">
    <property type="entry name" value="ECF_ABC_transporter_ATP-bd"/>
</dbReference>
<dbReference type="GO" id="GO:0005524">
    <property type="term" value="F:ATP binding"/>
    <property type="evidence" value="ECO:0007669"/>
    <property type="project" value="UniProtKB-KW"/>
</dbReference>
<dbReference type="Pfam" id="PF00005">
    <property type="entry name" value="ABC_tran"/>
    <property type="match status" value="2"/>
</dbReference>
<keyword evidence="5" id="KW-0547">Nucleotide-binding</keyword>
<dbReference type="InterPro" id="IPR017871">
    <property type="entry name" value="ABC_transporter-like_CS"/>
</dbReference>
<name>A0A4R5NG66_9LACO</name>
<dbReference type="STRING" id="1122149.FD44_GL001094"/>
<evidence type="ECO:0000256" key="4">
    <source>
        <dbReference type="ARBA" id="ARBA00022475"/>
    </source>
</evidence>
<comment type="caution">
    <text evidence="10">The sequence shown here is derived from an EMBL/GenBank/DDBJ whole genome shotgun (WGS) entry which is preliminary data.</text>
</comment>
<dbReference type="PROSITE" id="PS50893">
    <property type="entry name" value="ABC_TRANSPORTER_2"/>
    <property type="match status" value="2"/>
</dbReference>
<keyword evidence="3" id="KW-0813">Transport</keyword>
<dbReference type="PANTHER" id="PTHR43553:SF27">
    <property type="entry name" value="ENERGY-COUPLING FACTOR TRANSPORTER ATP-BINDING PROTEIN ECFA2"/>
    <property type="match status" value="1"/>
</dbReference>
<evidence type="ECO:0000256" key="8">
    <source>
        <dbReference type="ARBA" id="ARBA00023136"/>
    </source>
</evidence>
<evidence type="ECO:0000256" key="1">
    <source>
        <dbReference type="ARBA" id="ARBA00004202"/>
    </source>
</evidence>
<dbReference type="EMBL" id="PUFO01000094">
    <property type="protein sequence ID" value="TDG72949.1"/>
    <property type="molecule type" value="Genomic_DNA"/>
</dbReference>
<proteinExistence type="inferred from homology"/>
<dbReference type="SUPFAM" id="SSF52540">
    <property type="entry name" value="P-loop containing nucleoside triphosphate hydrolases"/>
    <property type="match status" value="2"/>
</dbReference>
<dbReference type="InterPro" id="IPR027417">
    <property type="entry name" value="P-loop_NTPase"/>
</dbReference>
<reference evidence="10 11" key="1">
    <citation type="journal article" date="2019" name="Appl. Microbiol. Biotechnol.">
        <title>Uncovering carbohydrate metabolism through a genotype-phenotype association study of 56 lactic acid bacteria genomes.</title>
        <authorList>
            <person name="Buron-Moles G."/>
            <person name="Chailyan A."/>
            <person name="Dolejs I."/>
            <person name="Forster J."/>
            <person name="Miks M.H."/>
        </authorList>
    </citation>
    <scope>NUCLEOTIDE SEQUENCE [LARGE SCALE GENOMIC DNA]</scope>
    <source>
        <strain evidence="10 11">ATCC 49373</strain>
    </source>
</reference>
<evidence type="ECO:0000259" key="9">
    <source>
        <dbReference type="PROSITE" id="PS50893"/>
    </source>
</evidence>
<protein>
    <recommendedName>
        <fullName evidence="9">ABC transporter domain-containing protein</fullName>
    </recommendedName>
</protein>
<evidence type="ECO:0000256" key="2">
    <source>
        <dbReference type="ARBA" id="ARBA00005417"/>
    </source>
</evidence>
<dbReference type="GO" id="GO:0016887">
    <property type="term" value="F:ATP hydrolysis activity"/>
    <property type="evidence" value="ECO:0007669"/>
    <property type="project" value="InterPro"/>
</dbReference>
<keyword evidence="11" id="KW-1185">Reference proteome</keyword>
<dbReference type="PANTHER" id="PTHR43553">
    <property type="entry name" value="HEAVY METAL TRANSPORTER"/>
    <property type="match status" value="1"/>
</dbReference>
<dbReference type="Gene3D" id="3.40.50.300">
    <property type="entry name" value="P-loop containing nucleotide triphosphate hydrolases"/>
    <property type="match status" value="2"/>
</dbReference>